<evidence type="ECO:0000256" key="2">
    <source>
        <dbReference type="ARBA" id="ARBA00023002"/>
    </source>
</evidence>
<evidence type="ECO:0000313" key="5">
    <source>
        <dbReference type="EMBL" id="SJM36407.1"/>
    </source>
</evidence>
<dbReference type="GO" id="GO:0016706">
    <property type="term" value="F:2-oxoglutarate-dependent dioxygenase activity"/>
    <property type="evidence" value="ECO:0007669"/>
    <property type="project" value="UniProtKB-ARBA"/>
</dbReference>
<protein>
    <submittedName>
        <fullName evidence="5">Taurine catabolism dioxygenase TauD, TfdA family</fullName>
    </submittedName>
</protein>
<keyword evidence="6" id="KW-1185">Reference proteome</keyword>
<dbReference type="STRING" id="1945520.A1019T_00368"/>
<dbReference type="PANTHER" id="PTHR10696">
    <property type="entry name" value="GAMMA-BUTYROBETAINE HYDROXYLASE-RELATED"/>
    <property type="match status" value="1"/>
</dbReference>
<dbReference type="AlphaFoldDB" id="A0A1R4ED42"/>
<reference evidence="6" key="1">
    <citation type="submission" date="2017-02" db="EMBL/GenBank/DDBJ databases">
        <authorList>
            <person name="Mornico D."/>
        </authorList>
    </citation>
    <scope>NUCLEOTIDE SEQUENCE [LARGE SCALE GENOMIC DNA]</scope>
</reference>
<sequence>MDTMLTTPITDKCAWKGKDIADKNDWIVRLDQHLISVLDSALKSIQAKNLQAPNFEKSDVPIDDAAFLTLVEEVSEELENGYGFVVIKGLDVSVYNEQDLTDIYYILGLYLGIPVIQNKERQLLGFVENVGDANDKQTRVYQTNENLPFHADLSDVVGLLSIRKAMKGGESSLVSFSAVYNTILEEYPEYLAYYYHPAYLNHLGKDGPALTPMFSYWDGKLACRYLRKYIETGHEIMNIPMSRVQIDALDIFDEISHRPEYRLDMMLEPGDIQLCNNYVVMHSRQSFEDYPEKDRRRKLVRLWLKVPNARTLAPDFPGKNGYTL</sequence>
<dbReference type="InterPro" id="IPR003819">
    <property type="entry name" value="TauD/TfdA-like"/>
</dbReference>
<gene>
    <name evidence="5" type="ORF">A1019T_00368</name>
</gene>
<feature type="domain" description="TauD/TfdA-like" evidence="4">
    <location>
        <begin position="53"/>
        <end position="303"/>
    </location>
</feature>
<name>A0A1R4ED42_9GAMM</name>
<dbReference type="InterPro" id="IPR050411">
    <property type="entry name" value="AlphaKG_dependent_hydroxylases"/>
</dbReference>
<dbReference type="Gene3D" id="3.60.130.10">
    <property type="entry name" value="Clavaminate synthase-like"/>
    <property type="match status" value="1"/>
</dbReference>
<dbReference type="EMBL" id="FUGD01000045">
    <property type="protein sequence ID" value="SJM36407.1"/>
    <property type="molecule type" value="Genomic_DNA"/>
</dbReference>
<keyword evidence="2" id="KW-0560">Oxidoreductase</keyword>
<keyword evidence="5" id="KW-0223">Dioxygenase</keyword>
<organism evidence="5 6">
    <name type="scientific">Psychrobacter pasteurii</name>
    <dbReference type="NCBI Taxonomy" id="1945520"/>
    <lineage>
        <taxon>Bacteria</taxon>
        <taxon>Pseudomonadati</taxon>
        <taxon>Pseudomonadota</taxon>
        <taxon>Gammaproteobacteria</taxon>
        <taxon>Moraxellales</taxon>
        <taxon>Moraxellaceae</taxon>
        <taxon>Psychrobacter</taxon>
    </lineage>
</organism>
<dbReference type="SUPFAM" id="SSF51197">
    <property type="entry name" value="Clavaminate synthase-like"/>
    <property type="match status" value="1"/>
</dbReference>
<evidence type="ECO:0000256" key="1">
    <source>
        <dbReference type="ARBA" id="ARBA00001954"/>
    </source>
</evidence>
<dbReference type="InterPro" id="IPR042098">
    <property type="entry name" value="TauD-like_sf"/>
</dbReference>
<keyword evidence="3" id="KW-0045">Antibiotic biosynthesis</keyword>
<evidence type="ECO:0000259" key="4">
    <source>
        <dbReference type="Pfam" id="PF02668"/>
    </source>
</evidence>
<dbReference type="RefSeq" id="WP_077447813.1">
    <property type="nucleotide sequence ID" value="NZ_FUGD01000045.1"/>
</dbReference>
<dbReference type="Pfam" id="PF02668">
    <property type="entry name" value="TauD"/>
    <property type="match status" value="1"/>
</dbReference>
<dbReference type="OrthoDB" id="753054at2"/>
<dbReference type="Proteomes" id="UP000188169">
    <property type="component" value="Unassembled WGS sequence"/>
</dbReference>
<dbReference type="GO" id="GO:0017000">
    <property type="term" value="P:antibiotic biosynthetic process"/>
    <property type="evidence" value="ECO:0007669"/>
    <property type="project" value="UniProtKB-KW"/>
</dbReference>
<evidence type="ECO:0000313" key="6">
    <source>
        <dbReference type="Proteomes" id="UP000188169"/>
    </source>
</evidence>
<proteinExistence type="predicted"/>
<comment type="cofactor">
    <cofactor evidence="1">
        <name>Fe(2+)</name>
        <dbReference type="ChEBI" id="CHEBI:29033"/>
    </cofactor>
</comment>
<accession>A0A1R4ED42</accession>
<evidence type="ECO:0000256" key="3">
    <source>
        <dbReference type="ARBA" id="ARBA00023194"/>
    </source>
</evidence>
<dbReference type="PANTHER" id="PTHR10696:SF56">
    <property type="entry name" value="TAUD_TFDA-LIKE DOMAIN-CONTAINING PROTEIN"/>
    <property type="match status" value="1"/>
</dbReference>